<evidence type="ECO:0000313" key="2">
    <source>
        <dbReference type="EMBL" id="GHJ33827.1"/>
    </source>
</evidence>
<proteinExistence type="predicted"/>
<accession>A0ABQ3UDZ3</accession>
<comment type="caution">
    <text evidence="2">The sequence shown here is derived from an EMBL/GenBank/DDBJ whole genome shotgun (WGS) entry which is preliminary data.</text>
</comment>
<feature type="compositionally biased region" description="Polar residues" evidence="1">
    <location>
        <begin position="77"/>
        <end position="88"/>
    </location>
</feature>
<reference evidence="2" key="1">
    <citation type="submission" date="2024-05" db="EMBL/GenBank/DDBJ databases">
        <title>Whole genome shotgun sequence of Streptomyces hygroscopicus NBRC 113678.</title>
        <authorList>
            <person name="Komaki H."/>
            <person name="Tamura T."/>
        </authorList>
    </citation>
    <scope>NUCLEOTIDE SEQUENCE</scope>
    <source>
        <strain evidence="2">N11-34</strain>
    </source>
</reference>
<feature type="compositionally biased region" description="Gly residues" evidence="1">
    <location>
        <begin position="30"/>
        <end position="55"/>
    </location>
</feature>
<dbReference type="Proteomes" id="UP001054854">
    <property type="component" value="Unassembled WGS sequence"/>
</dbReference>
<keyword evidence="3" id="KW-1185">Reference proteome</keyword>
<evidence type="ECO:0000256" key="1">
    <source>
        <dbReference type="SAM" id="MobiDB-lite"/>
    </source>
</evidence>
<feature type="region of interest" description="Disordered" evidence="1">
    <location>
        <begin position="1"/>
        <end position="88"/>
    </location>
</feature>
<gene>
    <name evidence="2" type="ORF">TPA0910_82600</name>
</gene>
<name>A0ABQ3UDZ3_STRHY</name>
<sequence length="88" mass="8487">MVSVARSESCLPIRPPYDGSAPEGSDTDGFGTGGLHTGGLDTGGLDTGAGPGAPGAPGSWARLPVLRADGGGAPVPTSLTISQKGSKL</sequence>
<organism evidence="2 3">
    <name type="scientific">Streptomyces hygroscopicus</name>
    <dbReference type="NCBI Taxonomy" id="1912"/>
    <lineage>
        <taxon>Bacteria</taxon>
        <taxon>Bacillati</taxon>
        <taxon>Actinomycetota</taxon>
        <taxon>Actinomycetes</taxon>
        <taxon>Kitasatosporales</taxon>
        <taxon>Streptomycetaceae</taxon>
        <taxon>Streptomyces</taxon>
        <taxon>Streptomyces violaceusniger group</taxon>
    </lineage>
</organism>
<dbReference type="EMBL" id="BNEK01000005">
    <property type="protein sequence ID" value="GHJ33827.1"/>
    <property type="molecule type" value="Genomic_DNA"/>
</dbReference>
<evidence type="ECO:0000313" key="3">
    <source>
        <dbReference type="Proteomes" id="UP001054854"/>
    </source>
</evidence>
<protein>
    <submittedName>
        <fullName evidence="2">Uncharacterized protein</fullName>
    </submittedName>
</protein>